<keyword evidence="2" id="KW-1185">Reference proteome</keyword>
<dbReference type="EMBL" id="BAAAQD010000021">
    <property type="protein sequence ID" value="GAA1550748.1"/>
    <property type="molecule type" value="Genomic_DNA"/>
</dbReference>
<gene>
    <name evidence="1" type="ORF">GCM10009827_084250</name>
</gene>
<sequence>MSEPCASVVAVLVFDATALAALFDAYPPIWALWHRADHGHTQLGLPVAAIIEAGQMVEASVSAWEFILQSTGVTVLPLMERAAVEISAWSGVSLAARQSMWEAQALNCPLVTRDASLYTPGIVPIIVL</sequence>
<dbReference type="InterPro" id="IPR029060">
    <property type="entry name" value="PIN-like_dom_sf"/>
</dbReference>
<evidence type="ECO:0000313" key="1">
    <source>
        <dbReference type="EMBL" id="GAA1550748.1"/>
    </source>
</evidence>
<organism evidence="1 2">
    <name type="scientific">Dactylosporangium maewongense</name>
    <dbReference type="NCBI Taxonomy" id="634393"/>
    <lineage>
        <taxon>Bacteria</taxon>
        <taxon>Bacillati</taxon>
        <taxon>Actinomycetota</taxon>
        <taxon>Actinomycetes</taxon>
        <taxon>Micromonosporales</taxon>
        <taxon>Micromonosporaceae</taxon>
        <taxon>Dactylosporangium</taxon>
    </lineage>
</organism>
<evidence type="ECO:0000313" key="2">
    <source>
        <dbReference type="Proteomes" id="UP001501470"/>
    </source>
</evidence>
<proteinExistence type="predicted"/>
<name>A0ABN2C0T5_9ACTN</name>
<accession>A0ABN2C0T5</accession>
<evidence type="ECO:0008006" key="3">
    <source>
        <dbReference type="Google" id="ProtNLM"/>
    </source>
</evidence>
<comment type="caution">
    <text evidence="1">The sequence shown here is derived from an EMBL/GenBank/DDBJ whole genome shotgun (WGS) entry which is preliminary data.</text>
</comment>
<reference evidence="1 2" key="1">
    <citation type="journal article" date="2019" name="Int. J. Syst. Evol. Microbiol.">
        <title>The Global Catalogue of Microorganisms (GCM) 10K type strain sequencing project: providing services to taxonomists for standard genome sequencing and annotation.</title>
        <authorList>
            <consortium name="The Broad Institute Genomics Platform"/>
            <consortium name="The Broad Institute Genome Sequencing Center for Infectious Disease"/>
            <person name="Wu L."/>
            <person name="Ma J."/>
        </authorList>
    </citation>
    <scope>NUCLEOTIDE SEQUENCE [LARGE SCALE GENOMIC DNA]</scope>
    <source>
        <strain evidence="1 2">JCM 15933</strain>
    </source>
</reference>
<protein>
    <recommendedName>
        <fullName evidence="3">PIN domain-containing protein</fullName>
    </recommendedName>
</protein>
<dbReference type="SUPFAM" id="SSF88723">
    <property type="entry name" value="PIN domain-like"/>
    <property type="match status" value="1"/>
</dbReference>
<dbReference type="Proteomes" id="UP001501470">
    <property type="component" value="Unassembled WGS sequence"/>
</dbReference>